<name>A0ABR4P8P6_9HELO</name>
<dbReference type="Proteomes" id="UP001629113">
    <property type="component" value="Unassembled WGS sequence"/>
</dbReference>
<reference evidence="7 8" key="1">
    <citation type="submission" date="2024-06" db="EMBL/GenBank/DDBJ databases">
        <title>Complete genome of Phlyctema vagabunda strain 19-DSS-EL-015.</title>
        <authorList>
            <person name="Fiorenzani C."/>
        </authorList>
    </citation>
    <scope>NUCLEOTIDE SEQUENCE [LARGE SCALE GENOMIC DNA]</scope>
    <source>
        <strain evidence="7 8">19-DSS-EL-015</strain>
    </source>
</reference>
<evidence type="ECO:0000256" key="5">
    <source>
        <dbReference type="SAM" id="MobiDB-lite"/>
    </source>
</evidence>
<dbReference type="SMART" id="SM01027">
    <property type="entry name" value="Beta-Casp"/>
    <property type="match status" value="1"/>
</dbReference>
<comment type="subcellular location">
    <subcellularLocation>
        <location evidence="1 4">Nucleus</location>
    </subcellularLocation>
</comment>
<evidence type="ECO:0000256" key="2">
    <source>
        <dbReference type="ARBA" id="ARBA00022664"/>
    </source>
</evidence>
<dbReference type="SUPFAM" id="SSF56281">
    <property type="entry name" value="Metallo-hydrolase/oxidoreductase"/>
    <property type="match status" value="1"/>
</dbReference>
<evidence type="ECO:0000313" key="8">
    <source>
        <dbReference type="Proteomes" id="UP001629113"/>
    </source>
</evidence>
<keyword evidence="2 4" id="KW-0507">mRNA processing</keyword>
<dbReference type="Gene3D" id="3.60.15.10">
    <property type="entry name" value="Ribonuclease Z/Hydroxyacylglutathione hydrolase-like"/>
    <property type="match status" value="1"/>
</dbReference>
<evidence type="ECO:0000313" key="7">
    <source>
        <dbReference type="EMBL" id="KAL3419688.1"/>
    </source>
</evidence>
<dbReference type="PANTHER" id="PTHR45922:SF1">
    <property type="entry name" value="CLEAVAGE AND POLYADENYLATION SPECIFICITY FACTOR SUBUNIT 2"/>
    <property type="match status" value="1"/>
</dbReference>
<dbReference type="Pfam" id="PF10996">
    <property type="entry name" value="Beta-Casp"/>
    <property type="match status" value="1"/>
</dbReference>
<protein>
    <recommendedName>
        <fullName evidence="4">Cleavage and polyadenylation specificity factor subunit 2</fullName>
    </recommendedName>
    <alternativeName>
        <fullName evidence="4">Cleavage and polyadenylation specificity factor 100 kDa subunit</fullName>
    </alternativeName>
</protein>
<dbReference type="Pfam" id="PF13299">
    <property type="entry name" value="CPSF100_C"/>
    <property type="match status" value="1"/>
</dbReference>
<keyword evidence="3 4" id="KW-0539">Nucleus</keyword>
<keyword evidence="4" id="KW-0694">RNA-binding</keyword>
<evidence type="ECO:0000256" key="1">
    <source>
        <dbReference type="ARBA" id="ARBA00004123"/>
    </source>
</evidence>
<evidence type="ECO:0000256" key="3">
    <source>
        <dbReference type="ARBA" id="ARBA00023242"/>
    </source>
</evidence>
<dbReference type="InterPro" id="IPR027075">
    <property type="entry name" value="CPSF2"/>
</dbReference>
<feature type="region of interest" description="Disordered" evidence="5">
    <location>
        <begin position="660"/>
        <end position="693"/>
    </location>
</feature>
<dbReference type="InterPro" id="IPR011108">
    <property type="entry name" value="RMMBL"/>
</dbReference>
<gene>
    <name evidence="7" type="ORF">PVAG01_08186</name>
</gene>
<accession>A0ABR4P8P6</accession>
<feature type="domain" description="Beta-Casp" evidence="6">
    <location>
        <begin position="289"/>
        <end position="449"/>
    </location>
</feature>
<dbReference type="InterPro" id="IPR022712">
    <property type="entry name" value="Beta_Casp"/>
</dbReference>
<comment type="similarity">
    <text evidence="4">Belongs to the metallo-beta-lactamase superfamily. RNA-metabolizing metallo-beta-lactamase-like family. CPSF2/YSH1 subfamily.</text>
</comment>
<dbReference type="Pfam" id="PF16661">
    <property type="entry name" value="Lactamase_B_6"/>
    <property type="match status" value="1"/>
</dbReference>
<keyword evidence="8" id="KW-1185">Reference proteome</keyword>
<dbReference type="InterPro" id="IPR001279">
    <property type="entry name" value="Metallo-B-lactamas"/>
</dbReference>
<dbReference type="EMBL" id="JBFCZG010000007">
    <property type="protein sequence ID" value="KAL3419688.1"/>
    <property type="molecule type" value="Genomic_DNA"/>
</dbReference>
<dbReference type="InterPro" id="IPR036866">
    <property type="entry name" value="RibonucZ/Hydroxyglut_hydro"/>
</dbReference>
<proteinExistence type="inferred from homology"/>
<dbReference type="Pfam" id="PF07521">
    <property type="entry name" value="RMMBL"/>
    <property type="match status" value="1"/>
</dbReference>
<organism evidence="7 8">
    <name type="scientific">Phlyctema vagabunda</name>
    <dbReference type="NCBI Taxonomy" id="108571"/>
    <lineage>
        <taxon>Eukaryota</taxon>
        <taxon>Fungi</taxon>
        <taxon>Dikarya</taxon>
        <taxon>Ascomycota</taxon>
        <taxon>Pezizomycotina</taxon>
        <taxon>Leotiomycetes</taxon>
        <taxon>Helotiales</taxon>
        <taxon>Dermateaceae</taxon>
        <taxon>Phlyctema</taxon>
    </lineage>
</organism>
<sequence length="979" mass="106552">MFTFCSLQGAQSESSASQSLLELDGGVKVLIDVGWDETFNVEKLKELEKQVPTLSIILLTHATVAHLAAFAHCCKHFPLFARIPVYATTPVISLGRTLLQDIYTSSPLASTVISTSALTEASYSYSQSLSAQQDSNILLQPPTREEISSYFAQIHPLKYSQPHQPLPSPFSPPLNGLTITAYNAGHTLGGTIWHIQHGLESIVYAVDWNQARENVLAGAAWLGGAGAGGAEVIEQLRKPTALICSSRGGERVALPGGRAKRDELLLDQIRAGVSKGGIVLIPTDSSARVLELAYLLEHAWRTDSKSDEGTFRGAKLYLASNNIGATMRYTRSMLEWMDDSIVREFEAMAGDQQKMQNGGQGKVAGPFDFKHLRLLERKGQIDRMLTTDTVTDNFGRQVGKVIIASDTSLEWGFSKEVLKHIADDSRNLVILTEKMTPSADSKPGLARTLWSWWEERRDGVASDENSKGEVIEQVNSGGREVEIHDAQRVPLEGSDLQVYQQWLATQRQLQTTLQNGGATALETSADIVDDASSESSSDSEGSETEQQGKALNISATMGQANRKKIGLSDEDLGINILIRKKGVYDYDVRGKKGREKMFPMAIRRKRVDDFGELIRPEDFLRAEERDEVDGHDMRAPGKYDTKDTLGKKRKWDDVAAAGDRRLSNGAMKRQQLNRGKEEGSPGLGDSVAGGDEDALDENDIEEEIIGPSRLVTSTQTVKLNMRIAFVDFAGLHDKRSLQMLIPLIQPRKLILVSGMKDETLALASDCRKLLAAQLGSADDTAVDVYTPEVGIIVNASVDTNAWVVKLTDSLVKRLRWQNVKGLGIVTLTGRLESPALHIEAHSDDGEASNKKQKMLTGEAEETPTRDVLDAVAEKVELPTLDVLPSSMASATRSVAQPLHVGDLRLADLRKIMQASGHTAEFRGEGVLLIDSTVVVRKTGTGRIEVESSGVLGGGASVQGSTFYAVKSKIYEGLAVVAGG</sequence>
<dbReference type="PANTHER" id="PTHR45922">
    <property type="entry name" value="CLEAVAGE AND POLYADENYLATION SPECIFICITY FACTOR SUBUNIT 2"/>
    <property type="match status" value="1"/>
</dbReference>
<evidence type="ECO:0000259" key="6">
    <source>
        <dbReference type="SMART" id="SM01027"/>
    </source>
</evidence>
<feature type="region of interest" description="Disordered" evidence="5">
    <location>
        <begin position="838"/>
        <end position="863"/>
    </location>
</feature>
<dbReference type="InterPro" id="IPR025069">
    <property type="entry name" value="Cpsf2_C"/>
</dbReference>
<feature type="region of interest" description="Disordered" evidence="5">
    <location>
        <begin position="528"/>
        <end position="555"/>
    </location>
</feature>
<comment type="caution">
    <text evidence="7">The sequence shown here is derived from an EMBL/GenBank/DDBJ whole genome shotgun (WGS) entry which is preliminary data.</text>
</comment>
<evidence type="ECO:0000256" key="4">
    <source>
        <dbReference type="RuleBase" id="RU365006"/>
    </source>
</evidence>
<feature type="compositionally biased region" description="Basic and acidic residues" evidence="5">
    <location>
        <begin position="838"/>
        <end position="849"/>
    </location>
</feature>